<sequence length="179" mass="18791">MLASVLRTAIGAVIAAVVIAQLSMQFVSRARSKSPEAQIAQPMRAPSASYAAPTPFRGEATIAADRLGQYATEVEVNGAPVHMLVDTGASSVVLSYDDAAAAGFYPGPGDFKFSAQTANGVSRMARVRLRQMRLGAIALDNVDAYVADRGALGASLLGMTFLSRLSHFEAASGRMLLRQ</sequence>
<dbReference type="InterPro" id="IPR001969">
    <property type="entry name" value="Aspartic_peptidase_AS"/>
</dbReference>
<dbReference type="NCBIfam" id="TIGR02281">
    <property type="entry name" value="clan_AA_DTGA"/>
    <property type="match status" value="1"/>
</dbReference>
<accession>A0A2D2D3W9</accession>
<protein>
    <submittedName>
        <fullName evidence="1">TIGR02281 family clan AA aspartic protease</fullName>
    </submittedName>
</protein>
<dbReference type="GO" id="GO:0004190">
    <property type="term" value="F:aspartic-type endopeptidase activity"/>
    <property type="evidence" value="ECO:0007669"/>
    <property type="project" value="InterPro"/>
</dbReference>
<dbReference type="Gene3D" id="2.40.70.10">
    <property type="entry name" value="Acid Proteases"/>
    <property type="match status" value="1"/>
</dbReference>
<name>A0A2D2D3W9_METT3</name>
<dbReference type="InterPro" id="IPR021109">
    <property type="entry name" value="Peptidase_aspartic_dom_sf"/>
</dbReference>
<dbReference type="InterPro" id="IPR011969">
    <property type="entry name" value="Clan_AA_Asp_peptidase_C"/>
</dbReference>
<dbReference type="RefSeq" id="WP_004448534.1">
    <property type="nucleotide sequence ID" value="NZ_ADVE02000001.1"/>
</dbReference>
<dbReference type="PROSITE" id="PS00141">
    <property type="entry name" value="ASP_PROTEASE"/>
    <property type="match status" value="1"/>
</dbReference>
<keyword evidence="1" id="KW-0378">Hydrolase</keyword>
<gene>
    <name evidence="1" type="ORF">CQW49_18595</name>
</gene>
<dbReference type="EMBL" id="CP023737">
    <property type="protein sequence ID" value="ATQ69664.1"/>
    <property type="molecule type" value="Genomic_DNA"/>
</dbReference>
<dbReference type="Pfam" id="PF13975">
    <property type="entry name" value="gag-asp_proteas"/>
    <property type="match status" value="1"/>
</dbReference>
<organism evidence="1 2">
    <name type="scientific">Methylosinus trichosporium (strain ATCC 35070 / NCIMB 11131 / UNIQEM 75 / OB3b)</name>
    <dbReference type="NCBI Taxonomy" id="595536"/>
    <lineage>
        <taxon>Bacteria</taxon>
        <taxon>Pseudomonadati</taxon>
        <taxon>Pseudomonadota</taxon>
        <taxon>Alphaproteobacteria</taxon>
        <taxon>Hyphomicrobiales</taxon>
        <taxon>Methylocystaceae</taxon>
        <taxon>Methylosinus</taxon>
    </lineage>
</organism>
<dbReference type="GO" id="GO:0006508">
    <property type="term" value="P:proteolysis"/>
    <property type="evidence" value="ECO:0007669"/>
    <property type="project" value="UniProtKB-KW"/>
</dbReference>
<dbReference type="SUPFAM" id="SSF50630">
    <property type="entry name" value="Acid proteases"/>
    <property type="match status" value="1"/>
</dbReference>
<reference evidence="2" key="1">
    <citation type="submission" date="2017-10" db="EMBL/GenBank/DDBJ databases">
        <title>Completed PacBio SMRT sequence of Methylosinus trichosporium OB3b reveals presence of a third large plasmid.</title>
        <authorList>
            <person name="Charles T.C."/>
            <person name="Lynch M.D.J."/>
            <person name="Heil J.R."/>
            <person name="Cheng J."/>
        </authorList>
    </citation>
    <scope>NUCLEOTIDE SEQUENCE [LARGE SCALE GENOMIC DNA]</scope>
    <source>
        <strain evidence="2">OB3b</strain>
    </source>
</reference>
<keyword evidence="2" id="KW-1185">Reference proteome</keyword>
<dbReference type="InterPro" id="IPR034122">
    <property type="entry name" value="Retropepsin-like_bacterial"/>
</dbReference>
<evidence type="ECO:0000313" key="1">
    <source>
        <dbReference type="EMBL" id="ATQ69664.1"/>
    </source>
</evidence>
<dbReference type="KEGG" id="mtw:CQW49_18595"/>
<keyword evidence="1" id="KW-0645">Protease</keyword>
<dbReference type="AlphaFoldDB" id="A0A2D2D3W9"/>
<proteinExistence type="predicted"/>
<dbReference type="CDD" id="cd05483">
    <property type="entry name" value="retropepsin_like_bacteria"/>
    <property type="match status" value="1"/>
</dbReference>
<dbReference type="STRING" id="595536.GCA_000178815_01467"/>
<dbReference type="Proteomes" id="UP000230709">
    <property type="component" value="Chromosome"/>
</dbReference>
<evidence type="ECO:0000313" key="2">
    <source>
        <dbReference type="Proteomes" id="UP000230709"/>
    </source>
</evidence>